<dbReference type="GO" id="GO:0044550">
    <property type="term" value="P:secondary metabolite biosynthetic process"/>
    <property type="evidence" value="ECO:0007669"/>
    <property type="project" value="UniProtKB-ARBA"/>
</dbReference>
<dbReference type="SUPFAM" id="SSF56801">
    <property type="entry name" value="Acetyl-CoA synthetase-like"/>
    <property type="match status" value="3"/>
</dbReference>
<dbReference type="SUPFAM" id="SSF52777">
    <property type="entry name" value="CoA-dependent acyltransferases"/>
    <property type="match status" value="6"/>
</dbReference>
<proteinExistence type="inferred from homology"/>
<feature type="region of interest" description="Disordered" evidence="7">
    <location>
        <begin position="3143"/>
        <end position="3162"/>
    </location>
</feature>
<evidence type="ECO:0000256" key="5">
    <source>
        <dbReference type="ARBA" id="ARBA00022832"/>
    </source>
</evidence>
<dbReference type="InterPro" id="IPR040097">
    <property type="entry name" value="FAAL/FAAC"/>
</dbReference>
<evidence type="ECO:0000256" key="3">
    <source>
        <dbReference type="ARBA" id="ARBA00022450"/>
    </source>
</evidence>
<dbReference type="FunFam" id="3.30.300.30:FF:000010">
    <property type="entry name" value="Enterobactin synthetase component F"/>
    <property type="match status" value="1"/>
</dbReference>
<dbReference type="FunFam" id="3.40.50.12780:FF:000013">
    <property type="entry name" value="Long-chain-fatty-acid--AMP ligase FadD32"/>
    <property type="match status" value="1"/>
</dbReference>
<dbReference type="Proteomes" id="UP000051913">
    <property type="component" value="Unassembled WGS sequence"/>
</dbReference>
<dbReference type="Pfam" id="PF00668">
    <property type="entry name" value="Condensation"/>
    <property type="match status" value="3"/>
</dbReference>
<evidence type="ECO:0000256" key="7">
    <source>
        <dbReference type="SAM" id="MobiDB-lite"/>
    </source>
</evidence>
<dbReference type="FunFam" id="2.30.38.10:FF:000001">
    <property type="entry name" value="Non-ribosomal peptide synthetase PvdI"/>
    <property type="match status" value="2"/>
</dbReference>
<sequence length="3257" mass="352914">MYRDSLVERLREHATLRPNKAALRFLEGDDVADELTFAALDARVRSVAARLQRLGGAGERAVILLPSGINYAVAFYACLYSGVIAVPAYPPEGGPERYAARLNGILRDAAPRFILVETAQRSLVEAAFPELANAQIIAVDTIPPDLAAEWRETRPAADAIAFLQYTSGSTSQPKGVCVSHGNLTANEKAIQAAAGGTLDDVFVSWLPLYHDMGLIGGLLNPLFTGFTAVLMSPRNFLERPRRWLEAIDRHGGTLSGGPDFAYALCTDRISDETIGRLDLSRWKFAFSGSEFVRKSTLRRFGERFERAGFDRRALTACYGLAEATLLVTAGEITAETVCYTLDTPALAAGRVATADEGTDLVACGQTVADHATRIMWTDGSAEAEVDEIGEIWVAGPSVALGYWNNAEATQKAFVERDDVRWLRTGDIGFIRDGALVVTGRLKDLLIVRGQNVYPTDVEQAIEADVGLVRSGRVAAFAVEMDGRESIGVAAEFSRTVLKRSDPEALAHAIGEAVLRQAQEYPAVIVLLNPQAMPLTTSGKLQRSACAARWADNTLDSFMVFERGRRRDGAVLTAPVSDTERTVASIWRDALGVRAVHREDEFFVLGGNSIAAGQVTAALRERFGVELELRSFFDAPTLTAFASHVDGLAQTGAERALPPIPRAPATDRATLSHAQERLWFLWNIDPTGTAYTVASTIRLKGKLDHAALSRAIGEVVRRHEALRTTFVAADGRARQIIHDAVSVGIRHQDLRSYSARDRAEHAAELRRSELARPFDLVNGPLFRAVLLQFADDAHELLLLAHHIVVDGWSLDVMLEELAGLYRGGIGQSAGAPPIPMIQYADFGAWHRNWLAGGEGDRQFAYWRAKLGDAHPVLALPHDRLRPATQSHAGDTIGLAIDAALAARLREVAAKHRASVFMLLLGAYQALLFRYSGQSDLRVGVPVAGRRHAQLERLIGCFVNTLVLRAEIANEATFPDLLRQVKEAVIDALSHQDLPFEMLVDGLRPERSGGHNPLFQAKFNYMTAPRGFDGVEGLTAEIDIMDLAGSHFDLALDIVDGAGGMKATFNYATDLFDSPTIARLAAQFGSMLRQIADNAERRISDFVIDDANRQVVPSQTAVFGFTDVVSLYRAVTVGRQAAIAIRCGNETLTFADLEQRSNRIAHMLAGKGVTREAPVALWIERSPAFVVALLGVLKAGGAYVPLDPKWPLKRIKRILEDGGIDIVLAAGEKLAEALALDCLVLDADAEAAHEQTSSASPDNSIHPAQTAYVIYTSGSTGAPKGVAVSHGALANYVQALLQRLQPQPLSNMAMVSTVAADLGHTVLFGALASGVTLHLLSPETVFDADAFAKAMRDGDVGILKIVPSHLRGLLQASRSADLLPRDALILGGEACDAALLDGIRQLRPQCRILNHYGPTETTVGAVTYECEPTSEAGPVPIGLPLANLRVYVLDDALNEVPIGVTGELYIGGAGVARGYRGAAGLTAERFIPDPFGSAGERLYRTGDRVRCDRAGRLLFLGRADDQIKLRGYRIELGEVGRAIKALRGIDDAVVVARAIGASAERQELVAYCLPGNDATPKPDLIKQQLAAVVPEYMVPSHIIMLERLPLTPNGKIDRKALPALAEQAVASSYAAPVGDAEEAIAAVWREVLGRECIGRNDNFFELGGDSILSLQIIARLRKRGIRLTPKQVFGQQSIAGLATVAAITAAPAARKEEPDTKTSAGGDPATGMRHLLPIQARFFGEDIGNRNHWNQAVLLVPQTRMDWETLRGALNAIVEHHDALRLRFKQVDGAWRAERGGPPALSELLWIRTDVADATEVTALASAAQQSLSLSSGPLLRAVGMDLADGSQRLLVAIHHLIVDGVSWRILLEDLVSAYDQLKEGGTAVTLPPKSESFASWGARLHSYATTPSLADELPFWLDCGAGPSLPHDHDHGGVDLVGDVEDVSLVFDAQLTSRLLEEAPSAYRTQVNDLLLASLARAVSRWSRCNDVTIELEGHGREDIFPGADISRTVGWFTTAFPVRLQGGAGDDASLIKAVKEKLRAIPNRGLGYGVLRYLGSEDQRHALAQLAEPQIVFNYLGRFDGSVGASQRFAFAPESAGPSRSATAPLRGRLNINGLVREGRLQLSFGYGRKRYRREAIERLAGLYEAALHGLVAHCCSGAFGLTPSDVALSGLGQVDLDRLGTTLDLRGIEDIYPLSPMQQGMLFHALRDGDNDAYVNQVGLELFGFDAEELRMAWQAVSDRHAALRTGFVWQNLSGTAQQVVHRHVKVPFVEEDWCNRTAALERNSGRAELDAARAEVSRRERESGFDVSQPPLQRVRLIRLDDKRHWLIWTHHHIFVDGWSSARLVAEVLQHVNGGALPAVQGSYRDYIAWLQGRDHAAADKFWRDALAGVEAPTLLANALVANDKASEANGHASIALAVNAELTERMMVFAKRERVTLNTLIQGAWAQLLRRHSGQAAVCFGVTVSGRPEELAGSEEMVGLFINTLPIVDAPNPQAGVGEWLRQLQEQNLALREHGWTPLYEIQRLAGQAGQTLFDSILVFENYPIDEALRRAGESGPRLGRVDHVTPTNYALGVAVFAGSDGLDLEFNYDRARFDEAAVLRLRHLLHGMLERITANADRPLGALGSAADDEARRILDWSGAAPSSPASHGGVVTYIEAQAAQAPSAVAIVWGDQRISYGELNARANQLARRLRLWDVGPDRLIGIALARSPEMMVALLAVLKAGGAYLPLDPDYPAERLAHMLRDSAATLVLTQSALLEPLAPVLRETGAEAWCIDEPQQIVGEDTGNLNVEIHPDSLAYVIYTSGSTGMPKGVAVTHGPLAMHCEAIGRLYRMTSRDREFQSASINFDIAHERWLVPLMTGGALVLPSKPGLLIDDLVGEIERNSVSTIFLPPAYTDQLSAALRQSGRRLSIRACIVGGEAWSDTGIQALRQAADVDLLVNAYGPTETVIAPTAWLVDDAALVPGQPAPIGRPVGVRSAHILDADLNMVPVGVTGELFIGGVGLARGYLRRGALTAERFIPDPFSGNGDRLYRTGDLARWRADGVIEYVARADQQVKIRGFRIELGEIEARLLEQRGVRAAAVVARESRTGCQLIAYASGEPTLDGRALRDALSVVLPDYMVPSTVVVLEQLPLTPNGKIDRRALPSPHEDAQARRGYETPEDEIEIALAKIWAELLSVGQVGRNDHFFELGGHSLLAVRVLSRVSQEIGVSIPVSDLFVHPELASFARVVSIRLIEQEFDAEELQDLIAAGR</sequence>
<dbReference type="GO" id="GO:0071766">
    <property type="term" value="P:Actinobacterium-type cell wall biogenesis"/>
    <property type="evidence" value="ECO:0007669"/>
    <property type="project" value="UniProtKB-ARBA"/>
</dbReference>
<keyword evidence="6" id="KW-0443">Lipid metabolism</keyword>
<dbReference type="InterPro" id="IPR036736">
    <property type="entry name" value="ACP-like_sf"/>
</dbReference>
<dbReference type="InterPro" id="IPR020845">
    <property type="entry name" value="AMP-binding_CS"/>
</dbReference>
<dbReference type="InterPro" id="IPR045851">
    <property type="entry name" value="AMP-bd_C_sf"/>
</dbReference>
<dbReference type="CDD" id="cd19543">
    <property type="entry name" value="DCL_NRPS"/>
    <property type="match status" value="1"/>
</dbReference>
<feature type="domain" description="Carrier" evidence="8">
    <location>
        <begin position="573"/>
        <end position="648"/>
    </location>
</feature>
<comment type="similarity">
    <text evidence="2">Belongs to the ATP-dependent AMP-binding enzyme family.</text>
</comment>
<reference evidence="9 10" key="1">
    <citation type="submission" date="2014-03" db="EMBL/GenBank/DDBJ databases">
        <title>Bradyrhizobium valentinum sp. nov., isolated from effective nodules of Lupinus mariae-josephae, a lupine endemic of basic-lime soils in Eastern Spain.</title>
        <authorList>
            <person name="Duran D."/>
            <person name="Rey L."/>
            <person name="Navarro A."/>
            <person name="Busquets A."/>
            <person name="Imperial J."/>
            <person name="Ruiz-Argueso T."/>
        </authorList>
    </citation>
    <scope>NUCLEOTIDE SEQUENCE [LARGE SCALE GENOMIC DNA]</scope>
    <source>
        <strain evidence="9 10">LmjM3</strain>
    </source>
</reference>
<dbReference type="NCBIfam" id="NF003417">
    <property type="entry name" value="PRK04813.1"/>
    <property type="match status" value="3"/>
</dbReference>
<keyword evidence="5" id="KW-0276">Fatty acid metabolism</keyword>
<dbReference type="PANTHER" id="PTHR45398:SF1">
    <property type="entry name" value="ENZYME, PUTATIVE (JCVI)-RELATED"/>
    <property type="match status" value="1"/>
</dbReference>
<dbReference type="InterPro" id="IPR020806">
    <property type="entry name" value="PKS_PP-bd"/>
</dbReference>
<dbReference type="InterPro" id="IPR001242">
    <property type="entry name" value="Condensation_dom"/>
</dbReference>
<evidence type="ECO:0000256" key="1">
    <source>
        <dbReference type="ARBA" id="ARBA00001957"/>
    </source>
</evidence>
<dbReference type="GO" id="GO:0008610">
    <property type="term" value="P:lipid biosynthetic process"/>
    <property type="evidence" value="ECO:0007669"/>
    <property type="project" value="InterPro"/>
</dbReference>
<dbReference type="CDD" id="cd17649">
    <property type="entry name" value="A_NRPS_PvdJ-like"/>
    <property type="match status" value="1"/>
</dbReference>
<dbReference type="CDD" id="cd19534">
    <property type="entry name" value="E_NRPS"/>
    <property type="match status" value="1"/>
</dbReference>
<dbReference type="GO" id="GO:0003824">
    <property type="term" value="F:catalytic activity"/>
    <property type="evidence" value="ECO:0007669"/>
    <property type="project" value="InterPro"/>
</dbReference>
<keyword evidence="10" id="KW-1185">Reference proteome</keyword>
<dbReference type="Pfam" id="PF00501">
    <property type="entry name" value="AMP-binding"/>
    <property type="match status" value="3"/>
</dbReference>
<dbReference type="InterPro" id="IPR010071">
    <property type="entry name" value="AA_adenyl_dom"/>
</dbReference>
<dbReference type="Gene3D" id="3.30.300.30">
    <property type="match status" value="3"/>
</dbReference>
<evidence type="ECO:0000313" key="10">
    <source>
        <dbReference type="Proteomes" id="UP000051913"/>
    </source>
</evidence>
<dbReference type="PROSITE" id="PS50075">
    <property type="entry name" value="CARRIER"/>
    <property type="match status" value="3"/>
</dbReference>
<dbReference type="FunFam" id="3.40.50.980:FF:000001">
    <property type="entry name" value="Non-ribosomal peptide synthetase"/>
    <property type="match status" value="2"/>
</dbReference>
<dbReference type="InterPro" id="IPR010060">
    <property type="entry name" value="NRPS_synth"/>
</dbReference>
<dbReference type="InterPro" id="IPR009081">
    <property type="entry name" value="PP-bd_ACP"/>
</dbReference>
<dbReference type="Pfam" id="PF13193">
    <property type="entry name" value="AMP-binding_C"/>
    <property type="match status" value="2"/>
</dbReference>
<dbReference type="GO" id="GO:0006631">
    <property type="term" value="P:fatty acid metabolic process"/>
    <property type="evidence" value="ECO:0007669"/>
    <property type="project" value="UniProtKB-KW"/>
</dbReference>
<dbReference type="SMART" id="SM00823">
    <property type="entry name" value="PKS_PP"/>
    <property type="match status" value="3"/>
</dbReference>
<evidence type="ECO:0000313" key="9">
    <source>
        <dbReference type="EMBL" id="KRQ97748.1"/>
    </source>
</evidence>
<comment type="cofactor">
    <cofactor evidence="1">
        <name>pantetheine 4'-phosphate</name>
        <dbReference type="ChEBI" id="CHEBI:47942"/>
    </cofactor>
</comment>
<dbReference type="STRING" id="1518501.CQ10_09305"/>
<dbReference type="Pfam" id="PF00550">
    <property type="entry name" value="PP-binding"/>
    <property type="match status" value="3"/>
</dbReference>
<dbReference type="Gene3D" id="3.40.50.12780">
    <property type="entry name" value="N-terminal domain of ligase-like"/>
    <property type="match status" value="1"/>
</dbReference>
<dbReference type="InterPro" id="IPR042099">
    <property type="entry name" value="ANL_N_sf"/>
</dbReference>
<evidence type="ECO:0000256" key="2">
    <source>
        <dbReference type="ARBA" id="ARBA00006432"/>
    </source>
</evidence>
<dbReference type="PROSITE" id="PS00012">
    <property type="entry name" value="PHOSPHOPANTETHEINE"/>
    <property type="match status" value="2"/>
</dbReference>
<dbReference type="InterPro" id="IPR000873">
    <property type="entry name" value="AMP-dep_synth/lig_dom"/>
</dbReference>
<name>A0A0R3KW97_9BRAD</name>
<keyword evidence="4" id="KW-0597">Phosphoprotein</keyword>
<dbReference type="CDD" id="cd19531">
    <property type="entry name" value="LCL_NRPS-like"/>
    <property type="match status" value="1"/>
</dbReference>
<evidence type="ECO:0000256" key="6">
    <source>
        <dbReference type="ARBA" id="ARBA00023098"/>
    </source>
</evidence>
<dbReference type="InterPro" id="IPR023213">
    <property type="entry name" value="CAT-like_dom_sf"/>
</dbReference>
<dbReference type="Gene3D" id="3.40.50.980">
    <property type="match status" value="4"/>
</dbReference>
<dbReference type="Gene3D" id="1.10.1200.10">
    <property type="entry name" value="ACP-like"/>
    <property type="match status" value="3"/>
</dbReference>
<dbReference type="InterPro" id="IPR006162">
    <property type="entry name" value="Ppantetheine_attach_site"/>
</dbReference>
<comment type="caution">
    <text evidence="9">The sequence shown here is derived from an EMBL/GenBank/DDBJ whole genome shotgun (WGS) entry which is preliminary data.</text>
</comment>
<evidence type="ECO:0000259" key="8">
    <source>
        <dbReference type="PROSITE" id="PS50075"/>
    </source>
</evidence>
<accession>A0A0R3KW97</accession>
<dbReference type="InterPro" id="IPR025110">
    <property type="entry name" value="AMP-bd_C"/>
</dbReference>
<organism evidence="9 10">
    <name type="scientific">Bradyrhizobium valentinum</name>
    <dbReference type="NCBI Taxonomy" id="1518501"/>
    <lineage>
        <taxon>Bacteria</taxon>
        <taxon>Pseudomonadati</taxon>
        <taxon>Pseudomonadota</taxon>
        <taxon>Alphaproteobacteria</taxon>
        <taxon>Hyphomicrobiales</taxon>
        <taxon>Nitrobacteraceae</taxon>
        <taxon>Bradyrhizobium</taxon>
    </lineage>
</organism>
<dbReference type="NCBIfam" id="TIGR01720">
    <property type="entry name" value="NRPS-para261"/>
    <property type="match status" value="1"/>
</dbReference>
<dbReference type="PANTHER" id="PTHR45398">
    <property type="match status" value="1"/>
</dbReference>
<feature type="domain" description="Carrier" evidence="8">
    <location>
        <begin position="1629"/>
        <end position="1703"/>
    </location>
</feature>
<protein>
    <submittedName>
        <fullName evidence="9">Non-ribosomal peptide synthetase</fullName>
    </submittedName>
</protein>
<keyword evidence="3" id="KW-0596">Phosphopantetheine</keyword>
<dbReference type="Gene3D" id="3.30.559.30">
    <property type="entry name" value="Nonribosomal peptide synthetase, condensation domain"/>
    <property type="match status" value="3"/>
</dbReference>
<dbReference type="Gene3D" id="2.30.38.10">
    <property type="entry name" value="Luciferase, Domain 3"/>
    <property type="match status" value="2"/>
</dbReference>
<dbReference type="NCBIfam" id="TIGR01733">
    <property type="entry name" value="AA-adenyl-dom"/>
    <property type="match status" value="2"/>
</dbReference>
<dbReference type="GO" id="GO:0031177">
    <property type="term" value="F:phosphopantetheine binding"/>
    <property type="evidence" value="ECO:0007669"/>
    <property type="project" value="InterPro"/>
</dbReference>
<dbReference type="CDD" id="cd05931">
    <property type="entry name" value="FAAL"/>
    <property type="match status" value="1"/>
</dbReference>
<gene>
    <name evidence="9" type="ORF">CP49_17725</name>
</gene>
<dbReference type="SUPFAM" id="SSF47336">
    <property type="entry name" value="ACP-like"/>
    <property type="match status" value="3"/>
</dbReference>
<dbReference type="Gene3D" id="3.30.559.10">
    <property type="entry name" value="Chloramphenicol acetyltransferase-like domain"/>
    <property type="match status" value="3"/>
</dbReference>
<dbReference type="PROSITE" id="PS00455">
    <property type="entry name" value="AMP_BINDING"/>
    <property type="match status" value="3"/>
</dbReference>
<dbReference type="EMBL" id="LLXX01000182">
    <property type="protein sequence ID" value="KRQ97748.1"/>
    <property type="molecule type" value="Genomic_DNA"/>
</dbReference>
<dbReference type="RefSeq" id="WP_057854403.1">
    <property type="nucleotide sequence ID" value="NZ_LLXX01000182.1"/>
</dbReference>
<dbReference type="FunFam" id="1.10.1200.10:FF:000005">
    <property type="entry name" value="Nonribosomal peptide synthetase 1"/>
    <property type="match status" value="2"/>
</dbReference>
<dbReference type="CDD" id="cd05930">
    <property type="entry name" value="A_NRPS"/>
    <property type="match status" value="1"/>
</dbReference>
<evidence type="ECO:0000256" key="4">
    <source>
        <dbReference type="ARBA" id="ARBA00022553"/>
    </source>
</evidence>
<feature type="domain" description="Carrier" evidence="8">
    <location>
        <begin position="3164"/>
        <end position="3239"/>
    </location>
</feature>